<dbReference type="AlphaFoldDB" id="A0A7I9VMN7"/>
<dbReference type="Pfam" id="PF00578">
    <property type="entry name" value="AhpC-TSA"/>
    <property type="match status" value="1"/>
</dbReference>
<dbReference type="Proteomes" id="UP000503640">
    <property type="component" value="Unassembled WGS sequence"/>
</dbReference>
<dbReference type="EMBL" id="BJTG01000004">
    <property type="protein sequence ID" value="GEJ57389.1"/>
    <property type="molecule type" value="Genomic_DNA"/>
</dbReference>
<evidence type="ECO:0000259" key="1">
    <source>
        <dbReference type="PROSITE" id="PS51352"/>
    </source>
</evidence>
<reference evidence="3" key="1">
    <citation type="journal article" date="2020" name="Appl. Environ. Microbiol.">
        <title>Diazotrophic Anaeromyxobacter Isolates from Soils.</title>
        <authorList>
            <person name="Masuda Y."/>
            <person name="Yamanaka H."/>
            <person name="Xu Z.X."/>
            <person name="Shiratori Y."/>
            <person name="Aono T."/>
            <person name="Amachi S."/>
            <person name="Senoo K."/>
            <person name="Itoh H."/>
        </authorList>
    </citation>
    <scope>NUCLEOTIDE SEQUENCE [LARGE SCALE GENOMIC DNA]</scope>
    <source>
        <strain evidence="3">R267</strain>
    </source>
</reference>
<feature type="domain" description="Thioredoxin" evidence="1">
    <location>
        <begin position="31"/>
        <end position="170"/>
    </location>
</feature>
<dbReference type="PANTHER" id="PTHR42852:SF13">
    <property type="entry name" value="PROTEIN DIPZ"/>
    <property type="match status" value="1"/>
</dbReference>
<dbReference type="SUPFAM" id="SSF52833">
    <property type="entry name" value="Thioredoxin-like"/>
    <property type="match status" value="1"/>
</dbReference>
<dbReference type="RefSeq" id="WP_176064848.1">
    <property type="nucleotide sequence ID" value="NZ_BJTG01000004.1"/>
</dbReference>
<dbReference type="InterPro" id="IPR050553">
    <property type="entry name" value="Thioredoxin_ResA/DsbE_sf"/>
</dbReference>
<name>A0A7I9VMN7_9BACT</name>
<organism evidence="2 3">
    <name type="scientific">Anaeromyxobacter diazotrophicus</name>
    <dbReference type="NCBI Taxonomy" id="2590199"/>
    <lineage>
        <taxon>Bacteria</taxon>
        <taxon>Pseudomonadati</taxon>
        <taxon>Myxococcota</taxon>
        <taxon>Myxococcia</taxon>
        <taxon>Myxococcales</taxon>
        <taxon>Cystobacterineae</taxon>
        <taxon>Anaeromyxobacteraceae</taxon>
        <taxon>Anaeromyxobacter</taxon>
    </lineage>
</organism>
<dbReference type="PANTHER" id="PTHR42852">
    <property type="entry name" value="THIOL:DISULFIDE INTERCHANGE PROTEIN DSBE"/>
    <property type="match status" value="1"/>
</dbReference>
<evidence type="ECO:0000313" key="2">
    <source>
        <dbReference type="EMBL" id="GEJ57389.1"/>
    </source>
</evidence>
<evidence type="ECO:0000313" key="3">
    <source>
        <dbReference type="Proteomes" id="UP000503640"/>
    </source>
</evidence>
<sequence length="175" mass="19067">MNRWLKLVLLALAVVLAFELVVHRARRLRGVPSGVAAPGFTLPAADGAQVSLEGLRGKVVALNFWATWCGPCREEIPELARVYTARQGRCFEMLGVAEESGAHGEVTATARKLGINYPVLFDDDAKVGDAFHIPGYPRTYLIDVDGRIRKVFEGQLAEGELDRALAPLLAECPRA</sequence>
<protein>
    <submittedName>
        <fullName evidence="2">Alkyl hydroperoxide reductase</fullName>
    </submittedName>
</protein>
<accession>A0A7I9VMN7</accession>
<dbReference type="InterPro" id="IPR013766">
    <property type="entry name" value="Thioredoxin_domain"/>
</dbReference>
<dbReference type="InterPro" id="IPR000866">
    <property type="entry name" value="AhpC/TSA"/>
</dbReference>
<dbReference type="InterPro" id="IPR036249">
    <property type="entry name" value="Thioredoxin-like_sf"/>
</dbReference>
<dbReference type="Gene3D" id="3.40.30.10">
    <property type="entry name" value="Glutaredoxin"/>
    <property type="match status" value="1"/>
</dbReference>
<dbReference type="PROSITE" id="PS51352">
    <property type="entry name" value="THIOREDOXIN_2"/>
    <property type="match status" value="1"/>
</dbReference>
<proteinExistence type="predicted"/>
<dbReference type="GO" id="GO:0016491">
    <property type="term" value="F:oxidoreductase activity"/>
    <property type="evidence" value="ECO:0007669"/>
    <property type="project" value="InterPro"/>
</dbReference>
<dbReference type="GO" id="GO:0016209">
    <property type="term" value="F:antioxidant activity"/>
    <property type="evidence" value="ECO:0007669"/>
    <property type="project" value="InterPro"/>
</dbReference>
<gene>
    <name evidence="2" type="ORF">AMYX_21300</name>
</gene>
<keyword evidence="3" id="KW-1185">Reference proteome</keyword>
<dbReference type="CDD" id="cd02966">
    <property type="entry name" value="TlpA_like_family"/>
    <property type="match status" value="1"/>
</dbReference>
<comment type="caution">
    <text evidence="2">The sequence shown here is derived from an EMBL/GenBank/DDBJ whole genome shotgun (WGS) entry which is preliminary data.</text>
</comment>